<dbReference type="AlphaFoldDB" id="A0A6G1GIT9"/>
<protein>
    <submittedName>
        <fullName evidence="1">Uncharacterized protein</fullName>
    </submittedName>
</protein>
<evidence type="ECO:0000313" key="1">
    <source>
        <dbReference type="EMBL" id="KAF1980831.1"/>
    </source>
</evidence>
<dbReference type="Proteomes" id="UP000800041">
    <property type="component" value="Unassembled WGS sequence"/>
</dbReference>
<sequence>MALIDKKQFQLTTPSAIQTHWGMPASEVIVKSFRPTWFADPSEWSIRQLDSILKLAQYTPNEPLRALGLLLAWRRHQDKRPRMPRLESVVIVEQIAEKCESEHNLHLPGIFLPDDLPMGLPLRERNRGANVALAEFCWKKHAESWFSRSIWPNQHVPLRWKADIVAAISNLAEKSRGRSDIGIWCVVDATRDRVTRVAVLEAMDNFLALPAIPDES</sequence>
<evidence type="ECO:0000313" key="2">
    <source>
        <dbReference type="Proteomes" id="UP000800041"/>
    </source>
</evidence>
<reference evidence="1" key="1">
    <citation type="journal article" date="2020" name="Stud. Mycol.">
        <title>101 Dothideomycetes genomes: a test case for predicting lifestyles and emergence of pathogens.</title>
        <authorList>
            <person name="Haridas S."/>
            <person name="Albert R."/>
            <person name="Binder M."/>
            <person name="Bloem J."/>
            <person name="Labutti K."/>
            <person name="Salamov A."/>
            <person name="Andreopoulos B."/>
            <person name="Baker S."/>
            <person name="Barry K."/>
            <person name="Bills G."/>
            <person name="Bluhm B."/>
            <person name="Cannon C."/>
            <person name="Castanera R."/>
            <person name="Culley D."/>
            <person name="Daum C."/>
            <person name="Ezra D."/>
            <person name="Gonzalez J."/>
            <person name="Henrissat B."/>
            <person name="Kuo A."/>
            <person name="Liang C."/>
            <person name="Lipzen A."/>
            <person name="Lutzoni F."/>
            <person name="Magnuson J."/>
            <person name="Mondo S."/>
            <person name="Nolan M."/>
            <person name="Ohm R."/>
            <person name="Pangilinan J."/>
            <person name="Park H.-J."/>
            <person name="Ramirez L."/>
            <person name="Alfaro M."/>
            <person name="Sun H."/>
            <person name="Tritt A."/>
            <person name="Yoshinaga Y."/>
            <person name="Zwiers L.-H."/>
            <person name="Turgeon B."/>
            <person name="Goodwin S."/>
            <person name="Spatafora J."/>
            <person name="Crous P."/>
            <person name="Grigoriev I."/>
        </authorList>
    </citation>
    <scope>NUCLEOTIDE SEQUENCE</scope>
    <source>
        <strain evidence="1">CBS 113979</strain>
    </source>
</reference>
<accession>A0A6G1GIT9</accession>
<gene>
    <name evidence="1" type="ORF">K402DRAFT_399099</name>
</gene>
<dbReference type="EMBL" id="ML977218">
    <property type="protein sequence ID" value="KAF1980831.1"/>
    <property type="molecule type" value="Genomic_DNA"/>
</dbReference>
<keyword evidence="2" id="KW-1185">Reference proteome</keyword>
<name>A0A6G1GIT9_9PEZI</name>
<organism evidence="1 2">
    <name type="scientific">Aulographum hederae CBS 113979</name>
    <dbReference type="NCBI Taxonomy" id="1176131"/>
    <lineage>
        <taxon>Eukaryota</taxon>
        <taxon>Fungi</taxon>
        <taxon>Dikarya</taxon>
        <taxon>Ascomycota</taxon>
        <taxon>Pezizomycotina</taxon>
        <taxon>Dothideomycetes</taxon>
        <taxon>Pleosporomycetidae</taxon>
        <taxon>Aulographales</taxon>
        <taxon>Aulographaceae</taxon>
    </lineage>
</organism>
<proteinExistence type="predicted"/>